<dbReference type="EMBL" id="FQZB01000003">
    <property type="protein sequence ID" value="SHI40014.1"/>
    <property type="molecule type" value="Genomic_DNA"/>
</dbReference>
<dbReference type="Gene3D" id="3.30.1330.60">
    <property type="entry name" value="OmpA-like domain"/>
    <property type="match status" value="1"/>
</dbReference>
<dbReference type="AlphaFoldDB" id="A0A1M6AU12"/>
<dbReference type="RefSeq" id="WP_072984337.1">
    <property type="nucleotide sequence ID" value="NZ_FQZB01000003.1"/>
</dbReference>
<proteinExistence type="predicted"/>
<dbReference type="Pfam" id="PF00691">
    <property type="entry name" value="OmpA"/>
    <property type="match status" value="1"/>
</dbReference>
<keyword evidence="1 2" id="KW-0472">Membrane</keyword>
<organism evidence="4 5">
    <name type="scientific">Clostridium cavendishii DSM 21758</name>
    <dbReference type="NCBI Taxonomy" id="1121302"/>
    <lineage>
        <taxon>Bacteria</taxon>
        <taxon>Bacillati</taxon>
        <taxon>Bacillota</taxon>
        <taxon>Clostridia</taxon>
        <taxon>Eubacteriales</taxon>
        <taxon>Clostridiaceae</taxon>
        <taxon>Clostridium</taxon>
    </lineage>
</organism>
<evidence type="ECO:0000313" key="5">
    <source>
        <dbReference type="Proteomes" id="UP000184310"/>
    </source>
</evidence>
<dbReference type="Proteomes" id="UP000184310">
    <property type="component" value="Unassembled WGS sequence"/>
</dbReference>
<sequence length="206" mass="23791">MNKDKLNEDGNITNFNISLISLLCIIFFIFIVSIYNFKTDNNQLNQNLVKEDVVKDKNLHNEVLTKVKQFINTNNLNRDIEVINDEQGVKLQIRESLLFENSMADLAYDSKELLDKIAILINSLDNNIIIEGHTDNVSVNNYKFESNWELSCARATSIVRYFTEVKKLDKKRFTAAGFGDSRPLVDNNTNENRAKNRRMNILIVVK</sequence>
<keyword evidence="2" id="KW-1133">Transmembrane helix</keyword>
<dbReference type="InterPro" id="IPR050330">
    <property type="entry name" value="Bact_OuterMem_StrucFunc"/>
</dbReference>
<accession>A0A1M6AU12</accession>
<dbReference type="GO" id="GO:0016020">
    <property type="term" value="C:membrane"/>
    <property type="evidence" value="ECO:0007669"/>
    <property type="project" value="UniProtKB-UniRule"/>
</dbReference>
<dbReference type="PROSITE" id="PS51123">
    <property type="entry name" value="OMPA_2"/>
    <property type="match status" value="1"/>
</dbReference>
<dbReference type="CDD" id="cd07185">
    <property type="entry name" value="OmpA_C-like"/>
    <property type="match status" value="1"/>
</dbReference>
<dbReference type="OrthoDB" id="9815217at2"/>
<protein>
    <submittedName>
        <fullName evidence="4">Chemotaxis protein MotB</fullName>
    </submittedName>
</protein>
<evidence type="ECO:0000259" key="3">
    <source>
        <dbReference type="PROSITE" id="PS51123"/>
    </source>
</evidence>
<dbReference type="STRING" id="1121302.SAMN02745163_00178"/>
<evidence type="ECO:0000256" key="2">
    <source>
        <dbReference type="SAM" id="Phobius"/>
    </source>
</evidence>
<gene>
    <name evidence="4" type="ORF">SAMN02745163_00178</name>
</gene>
<evidence type="ECO:0000256" key="1">
    <source>
        <dbReference type="PROSITE-ProRule" id="PRU00473"/>
    </source>
</evidence>
<feature type="domain" description="OmpA-like" evidence="3">
    <location>
        <begin position="86"/>
        <end position="206"/>
    </location>
</feature>
<name>A0A1M6AU12_9CLOT</name>
<evidence type="ECO:0000313" key="4">
    <source>
        <dbReference type="EMBL" id="SHI40014.1"/>
    </source>
</evidence>
<dbReference type="PANTHER" id="PTHR30329">
    <property type="entry name" value="STATOR ELEMENT OF FLAGELLAR MOTOR COMPLEX"/>
    <property type="match status" value="1"/>
</dbReference>
<dbReference type="InterPro" id="IPR006665">
    <property type="entry name" value="OmpA-like"/>
</dbReference>
<dbReference type="SUPFAM" id="SSF103088">
    <property type="entry name" value="OmpA-like"/>
    <property type="match status" value="1"/>
</dbReference>
<reference evidence="4 5" key="1">
    <citation type="submission" date="2016-11" db="EMBL/GenBank/DDBJ databases">
        <authorList>
            <person name="Jaros S."/>
            <person name="Januszkiewicz K."/>
            <person name="Wedrychowicz H."/>
        </authorList>
    </citation>
    <scope>NUCLEOTIDE SEQUENCE [LARGE SCALE GENOMIC DNA]</scope>
    <source>
        <strain evidence="4 5">DSM 21758</strain>
    </source>
</reference>
<keyword evidence="2" id="KW-0812">Transmembrane</keyword>
<dbReference type="InterPro" id="IPR036737">
    <property type="entry name" value="OmpA-like_sf"/>
</dbReference>
<feature type="transmembrane region" description="Helical" evidence="2">
    <location>
        <begin position="15"/>
        <end position="37"/>
    </location>
</feature>
<dbReference type="PANTHER" id="PTHR30329:SF21">
    <property type="entry name" value="LIPOPROTEIN YIAD-RELATED"/>
    <property type="match status" value="1"/>
</dbReference>
<keyword evidence="5" id="KW-1185">Reference proteome</keyword>